<dbReference type="EMBL" id="CP012831">
    <property type="protein sequence ID" value="ALI06990.1"/>
    <property type="molecule type" value="Genomic_DNA"/>
</dbReference>
<evidence type="ECO:0000313" key="4">
    <source>
        <dbReference type="Proteomes" id="UP000059425"/>
    </source>
</evidence>
<keyword evidence="1" id="KW-0560">Oxidoreductase</keyword>
<evidence type="ECO:0000256" key="1">
    <source>
        <dbReference type="ARBA" id="ARBA00023002"/>
    </source>
</evidence>
<evidence type="ECO:0000313" key="3">
    <source>
        <dbReference type="EMBL" id="ALI06990.1"/>
    </source>
</evidence>
<dbReference type="Pfam" id="PF01266">
    <property type="entry name" value="DAO"/>
    <property type="match status" value="1"/>
</dbReference>
<dbReference type="RefSeq" id="WP_060739533.1">
    <property type="nucleotide sequence ID" value="NZ_CP012831.1"/>
</dbReference>
<dbReference type="Gene3D" id="3.30.9.10">
    <property type="entry name" value="D-Amino Acid Oxidase, subunit A, domain 2"/>
    <property type="match status" value="1"/>
</dbReference>
<reference evidence="4" key="1">
    <citation type="submission" date="2015-09" db="EMBL/GenBank/DDBJ databases">
        <title>Whole genome sequence of Pseudomonas fluorescens FW300-N2C3.</title>
        <authorList>
            <person name="Ray J."/>
            <person name="Melnyk R."/>
            <person name="Deutschbauer A."/>
        </authorList>
    </citation>
    <scope>NUCLEOTIDE SEQUENCE [LARGE SCALE GENOMIC DNA]</scope>
    <source>
        <strain evidence="4">FW300-N2C3</strain>
    </source>
</reference>
<dbReference type="InterPro" id="IPR036188">
    <property type="entry name" value="FAD/NAD-bd_sf"/>
</dbReference>
<dbReference type="Proteomes" id="UP000059425">
    <property type="component" value="Chromosome"/>
</dbReference>
<gene>
    <name evidence="3" type="ORF">AO356_09265</name>
</gene>
<dbReference type="SUPFAM" id="SSF51905">
    <property type="entry name" value="FAD/NAD(P)-binding domain"/>
    <property type="match status" value="1"/>
</dbReference>
<evidence type="ECO:0000259" key="2">
    <source>
        <dbReference type="Pfam" id="PF01266"/>
    </source>
</evidence>
<dbReference type="PANTHER" id="PTHR13847">
    <property type="entry name" value="SARCOSINE DEHYDROGENASE-RELATED"/>
    <property type="match status" value="1"/>
</dbReference>
<feature type="domain" description="FAD dependent oxidoreductase" evidence="2">
    <location>
        <begin position="38"/>
        <end position="402"/>
    </location>
</feature>
<dbReference type="Gene3D" id="3.50.50.60">
    <property type="entry name" value="FAD/NAD(P)-binding domain"/>
    <property type="match status" value="1"/>
</dbReference>
<dbReference type="GO" id="GO:0016491">
    <property type="term" value="F:oxidoreductase activity"/>
    <property type="evidence" value="ECO:0007669"/>
    <property type="project" value="UniProtKB-KW"/>
</dbReference>
<proteinExistence type="predicted"/>
<sequence>MSDHTIKRLPVDTGVSGWEAISTRSAPVRMLDGNVSADWLIIGAGFAGLSAARRLSQLRPDDTIVVVDAHEIAKGPAGRNSGFMIDVPHSLSSGEYSVAGESATAQEIAQNRFAIDFAAQAAVEYGMSRQTFDPSGKINAAATERGLKLNLKYAKSLARIGERHELYDAKQMLEITGSNYYHGGLYTPGAVMIQPAQYIRDLAQGLGQKISLYERSPIVELSKSGAGWVAKSHKGRVSAPKVILAVNGHIEDFGHFKGRLLHVFTYASMTAGFSHDEFKRNVTGHDRWALLPADPMGATVRKITSNGQSRIVIRTKFTYDPTITVTPMRVAAVAEEQRHSLDARFPELKSTPIEFSWAGRLCLSRNSAPAFGEVEENLYAACCENGLGTVKSTLAGVMAAELASGTQSEFLQRYSQAPGPSKLPPKLLTQLGVSSVIRWQALRAGREG</sequence>
<protein>
    <submittedName>
        <fullName evidence="3">Oxidoreductase</fullName>
    </submittedName>
</protein>
<dbReference type="OrthoDB" id="311718at2"/>
<organism evidence="3 4">
    <name type="scientific">Pseudomonas fluorescens</name>
    <dbReference type="NCBI Taxonomy" id="294"/>
    <lineage>
        <taxon>Bacteria</taxon>
        <taxon>Pseudomonadati</taxon>
        <taxon>Pseudomonadota</taxon>
        <taxon>Gammaproteobacteria</taxon>
        <taxon>Pseudomonadales</taxon>
        <taxon>Pseudomonadaceae</taxon>
        <taxon>Pseudomonas</taxon>
    </lineage>
</organism>
<dbReference type="InterPro" id="IPR006076">
    <property type="entry name" value="FAD-dep_OxRdtase"/>
</dbReference>
<dbReference type="AlphaFoldDB" id="A0A0N9W1E0"/>
<name>A0A0N9W1E0_PSEFL</name>
<accession>A0A0N9W1E0</accession>
<dbReference type="PANTHER" id="PTHR13847:SF281">
    <property type="entry name" value="FAD DEPENDENT OXIDOREDUCTASE DOMAIN-CONTAINING PROTEIN"/>
    <property type="match status" value="1"/>
</dbReference>
<reference evidence="3 4" key="2">
    <citation type="journal article" date="2018" name="Nature">
        <title>Mutant phenotypes for thousands of bacterial genes of unknown function.</title>
        <authorList>
            <person name="Price M.N."/>
            <person name="Wetmore K.M."/>
            <person name="Waters R.J."/>
            <person name="Callaghan M."/>
            <person name="Ray J."/>
            <person name="Liu H."/>
            <person name="Kuehl J.V."/>
            <person name="Melnyk R.A."/>
            <person name="Lamson J.S."/>
            <person name="Suh Y."/>
            <person name="Carlson H.K."/>
            <person name="Esquivel Z."/>
            <person name="Sadeeshkumar H."/>
            <person name="Chakraborty R."/>
            <person name="Zane G.M."/>
            <person name="Rubin B.E."/>
            <person name="Wall J.D."/>
            <person name="Visel A."/>
            <person name="Bristow J."/>
            <person name="Blow M.J."/>
            <person name="Arkin A.P."/>
            <person name="Deutschbauer A.M."/>
        </authorList>
    </citation>
    <scope>NUCLEOTIDE SEQUENCE [LARGE SCALE GENOMIC DNA]</scope>
    <source>
        <strain evidence="3 4">FW300-N2C3</strain>
    </source>
</reference>
<dbReference type="GO" id="GO:0005737">
    <property type="term" value="C:cytoplasm"/>
    <property type="evidence" value="ECO:0007669"/>
    <property type="project" value="TreeGrafter"/>
</dbReference>